<sequence length="175" mass="21047">MAKSNKYRILIWAIVILLATNISMGFSFLYHKMQDKKAMEQTEEVAIEIPAERRTRFFREQLDLRFDQMDTFRELNRNFNQKAWQINHDLETLRHEMVEEMGKESPVQTKLDSISTQIGELHTKLKKETIAYYLAMKNECDEQQREKLNEIFMSVLQKNEDVKLPKYGRNRLNRR</sequence>
<dbReference type="Proteomes" id="UP000428260">
    <property type="component" value="Chromosome"/>
</dbReference>
<dbReference type="EMBL" id="CP046401">
    <property type="protein sequence ID" value="QGY44391.1"/>
    <property type="molecule type" value="Genomic_DNA"/>
</dbReference>
<accession>A0A6I6JPK8</accession>
<dbReference type="Gene3D" id="1.20.120.1490">
    <property type="match status" value="1"/>
</dbReference>
<dbReference type="RefSeq" id="WP_158866504.1">
    <property type="nucleotide sequence ID" value="NZ_CP046401.1"/>
</dbReference>
<evidence type="ECO:0000313" key="1">
    <source>
        <dbReference type="EMBL" id="QGY44391.1"/>
    </source>
</evidence>
<keyword evidence="2" id="KW-1185">Reference proteome</keyword>
<evidence type="ECO:0000313" key="2">
    <source>
        <dbReference type="Proteomes" id="UP000428260"/>
    </source>
</evidence>
<gene>
    <name evidence="1" type="ORF">GM418_12200</name>
</gene>
<name>A0A6I6JPK8_9BACT</name>
<dbReference type="AlphaFoldDB" id="A0A6I6JPK8"/>
<organism evidence="1 2">
    <name type="scientific">Maribellus comscasis</name>
    <dbReference type="NCBI Taxonomy" id="2681766"/>
    <lineage>
        <taxon>Bacteria</taxon>
        <taxon>Pseudomonadati</taxon>
        <taxon>Bacteroidota</taxon>
        <taxon>Bacteroidia</taxon>
        <taxon>Marinilabiliales</taxon>
        <taxon>Prolixibacteraceae</taxon>
        <taxon>Maribellus</taxon>
    </lineage>
</organism>
<proteinExistence type="predicted"/>
<protein>
    <submittedName>
        <fullName evidence="1">Periplasmic heavy metal sensor</fullName>
    </submittedName>
</protein>
<dbReference type="KEGG" id="mcos:GM418_12200"/>
<reference evidence="1 2" key="1">
    <citation type="submission" date="2019-11" db="EMBL/GenBank/DDBJ databases">
        <authorList>
            <person name="Zheng R.K."/>
            <person name="Sun C.M."/>
        </authorList>
    </citation>
    <scope>NUCLEOTIDE SEQUENCE [LARGE SCALE GENOMIC DNA]</scope>
    <source>
        <strain evidence="1 2">WC007</strain>
    </source>
</reference>